<evidence type="ECO:0000313" key="6">
    <source>
        <dbReference type="EMBL" id="TGJ79231.1"/>
    </source>
</evidence>
<comment type="subcellular location">
    <subcellularLocation>
        <location evidence="1">Membrane</location>
        <topology evidence="1">Multi-pass membrane protein</topology>
    </subcellularLocation>
</comment>
<dbReference type="Gene3D" id="1.20.58.340">
    <property type="entry name" value="Magnesium transport protein CorA, transmembrane region"/>
    <property type="match status" value="1"/>
</dbReference>
<keyword evidence="4 5" id="KW-0472">Membrane</keyword>
<feature type="transmembrane region" description="Helical" evidence="5">
    <location>
        <begin position="58"/>
        <end position="83"/>
    </location>
</feature>
<evidence type="ECO:0000256" key="1">
    <source>
        <dbReference type="ARBA" id="ARBA00004141"/>
    </source>
</evidence>
<keyword evidence="3 5" id="KW-1133">Transmembrane helix</keyword>
<comment type="caution">
    <text evidence="6">The sequence shown here is derived from an EMBL/GenBank/DDBJ whole genome shotgun (WGS) entry which is preliminary data.</text>
</comment>
<dbReference type="Pfam" id="PF01544">
    <property type="entry name" value="CorA"/>
    <property type="match status" value="1"/>
</dbReference>
<evidence type="ECO:0000256" key="4">
    <source>
        <dbReference type="ARBA" id="ARBA00023136"/>
    </source>
</evidence>
<keyword evidence="7" id="KW-1185">Reference proteome</keyword>
<proteinExistence type="predicted"/>
<dbReference type="InterPro" id="IPR045863">
    <property type="entry name" value="CorA_TM1_TM2"/>
</dbReference>
<dbReference type="OrthoDB" id="5392974at2759"/>
<organism evidence="6 7">
    <name type="scientific">Xylaria hypoxylon</name>
    <dbReference type="NCBI Taxonomy" id="37992"/>
    <lineage>
        <taxon>Eukaryota</taxon>
        <taxon>Fungi</taxon>
        <taxon>Dikarya</taxon>
        <taxon>Ascomycota</taxon>
        <taxon>Pezizomycotina</taxon>
        <taxon>Sordariomycetes</taxon>
        <taxon>Xylariomycetidae</taxon>
        <taxon>Xylariales</taxon>
        <taxon>Xylariaceae</taxon>
        <taxon>Xylaria</taxon>
    </lineage>
</organism>
<sequence>MQQLENFQRQTAAYSRTASCLHQRAQTTAQLLSDTLSLREQTIAKNQAENMANLNKSIYWITTMGLLYLPTTLVATIFGTNFFGFDGQSSKIIASTDICITYLTRSIPNTTVVGCGILGSGVVLWFKPPELHFAQAIFQVLNVEAFDDRYVNFSMVSFDRQLYETELPILVVRLRQGQDPMVIPAHNDLNYFATLSYMSFDSG</sequence>
<dbReference type="GO" id="GO:0016020">
    <property type="term" value="C:membrane"/>
    <property type="evidence" value="ECO:0007669"/>
    <property type="project" value="UniProtKB-SubCell"/>
</dbReference>
<evidence type="ECO:0000256" key="3">
    <source>
        <dbReference type="ARBA" id="ARBA00022989"/>
    </source>
</evidence>
<keyword evidence="2 5" id="KW-0812">Transmembrane</keyword>
<protein>
    <submittedName>
        <fullName evidence="6">Uncharacterized protein</fullName>
    </submittedName>
</protein>
<evidence type="ECO:0000256" key="2">
    <source>
        <dbReference type="ARBA" id="ARBA00022692"/>
    </source>
</evidence>
<dbReference type="EMBL" id="SKBN01000305">
    <property type="protein sequence ID" value="TGJ79231.1"/>
    <property type="molecule type" value="Genomic_DNA"/>
</dbReference>
<dbReference type="AlphaFoldDB" id="A0A4Z0YIX4"/>
<reference evidence="6 7" key="1">
    <citation type="submission" date="2019-03" db="EMBL/GenBank/DDBJ databases">
        <title>Draft genome sequence of Xylaria hypoxylon DSM 108379, a ubiquitous saprotrophic-parasitic fungi on hardwood.</title>
        <authorList>
            <person name="Buettner E."/>
            <person name="Leonhardt S."/>
            <person name="Gebauer A.M."/>
            <person name="Liers C."/>
            <person name="Hofrichter M."/>
            <person name="Kellner H."/>
        </authorList>
    </citation>
    <scope>NUCLEOTIDE SEQUENCE [LARGE SCALE GENOMIC DNA]</scope>
    <source>
        <strain evidence="6 7">DSM 108379</strain>
    </source>
</reference>
<accession>A0A4Z0YIX4</accession>
<dbReference type="GO" id="GO:0046873">
    <property type="term" value="F:metal ion transmembrane transporter activity"/>
    <property type="evidence" value="ECO:0007669"/>
    <property type="project" value="InterPro"/>
</dbReference>
<evidence type="ECO:0000313" key="7">
    <source>
        <dbReference type="Proteomes" id="UP000297716"/>
    </source>
</evidence>
<dbReference type="Proteomes" id="UP000297716">
    <property type="component" value="Unassembled WGS sequence"/>
</dbReference>
<name>A0A4Z0YIX4_9PEZI</name>
<evidence type="ECO:0000256" key="5">
    <source>
        <dbReference type="SAM" id="Phobius"/>
    </source>
</evidence>
<dbReference type="STRING" id="37992.A0A4Z0YIX4"/>
<dbReference type="SUPFAM" id="SSF144083">
    <property type="entry name" value="Magnesium transport protein CorA, transmembrane region"/>
    <property type="match status" value="1"/>
</dbReference>
<gene>
    <name evidence="6" type="ORF">E0Z10_g9538</name>
</gene>
<dbReference type="InterPro" id="IPR002523">
    <property type="entry name" value="MgTranspt_CorA/ZnTranspt_ZntB"/>
</dbReference>